<dbReference type="Gene3D" id="1.20.140.150">
    <property type="match status" value="1"/>
</dbReference>
<evidence type="ECO:0000313" key="4">
    <source>
        <dbReference type="EMBL" id="KAK2139935.1"/>
    </source>
</evidence>
<dbReference type="PANTHER" id="PTHR28358">
    <property type="entry name" value="TRANSMEMBRANE PROTEIN 127"/>
    <property type="match status" value="1"/>
</dbReference>
<dbReference type="EMBL" id="JAODUP010001549">
    <property type="protein sequence ID" value="KAK2139935.1"/>
    <property type="molecule type" value="Genomic_DNA"/>
</dbReference>
<keyword evidence="5" id="KW-1185">Reference proteome</keyword>
<dbReference type="GO" id="GO:0032007">
    <property type="term" value="P:negative regulation of TOR signaling"/>
    <property type="evidence" value="ECO:0007669"/>
    <property type="project" value="InterPro"/>
</dbReference>
<keyword evidence="2" id="KW-0812">Transmembrane</keyword>
<keyword evidence="2" id="KW-0472">Membrane</keyword>
<protein>
    <recommendedName>
        <fullName evidence="3">Transmembrane protein 127 transmembrane region domain-containing protein</fullName>
    </recommendedName>
</protein>
<feature type="domain" description="Transmembrane protein 127 transmembrane region" evidence="3">
    <location>
        <begin position="153"/>
        <end position="265"/>
    </location>
</feature>
<dbReference type="GO" id="GO:0008285">
    <property type="term" value="P:negative regulation of cell population proliferation"/>
    <property type="evidence" value="ECO:0007669"/>
    <property type="project" value="InterPro"/>
</dbReference>
<dbReference type="Pfam" id="PF20517">
    <property type="entry name" value="TMEM127"/>
    <property type="match status" value="1"/>
</dbReference>
<feature type="transmembrane region" description="Helical" evidence="2">
    <location>
        <begin position="74"/>
        <end position="92"/>
    </location>
</feature>
<dbReference type="GO" id="GO:0016020">
    <property type="term" value="C:membrane"/>
    <property type="evidence" value="ECO:0007669"/>
    <property type="project" value="TreeGrafter"/>
</dbReference>
<dbReference type="Proteomes" id="UP001208570">
    <property type="component" value="Unassembled WGS sequence"/>
</dbReference>
<gene>
    <name evidence="4" type="ORF">LSH36_1552g00014</name>
</gene>
<dbReference type="InterPro" id="IPR033331">
    <property type="entry name" value="TMEM127"/>
</dbReference>
<proteinExistence type="predicted"/>
<feature type="transmembrane region" description="Helical" evidence="2">
    <location>
        <begin position="240"/>
        <end position="265"/>
    </location>
</feature>
<organism evidence="4 5">
    <name type="scientific">Paralvinella palmiformis</name>
    <dbReference type="NCBI Taxonomy" id="53620"/>
    <lineage>
        <taxon>Eukaryota</taxon>
        <taxon>Metazoa</taxon>
        <taxon>Spiralia</taxon>
        <taxon>Lophotrochozoa</taxon>
        <taxon>Annelida</taxon>
        <taxon>Polychaeta</taxon>
        <taxon>Sedentaria</taxon>
        <taxon>Canalipalpata</taxon>
        <taxon>Terebellida</taxon>
        <taxon>Terebelliformia</taxon>
        <taxon>Alvinellidae</taxon>
        <taxon>Paralvinella</taxon>
    </lineage>
</organism>
<dbReference type="AlphaFoldDB" id="A0AAD9ITE4"/>
<accession>A0AAD9ITE4</accession>
<name>A0AAD9ITE4_9ANNE</name>
<dbReference type="PANTHER" id="PTHR28358:SF1">
    <property type="entry name" value="TRANSMEMBRANE PROTEIN 127"/>
    <property type="match status" value="1"/>
</dbReference>
<sequence length="315" mass="35208">MARLESTDCDDRDDSGDCEPLPEHDLNQPPTDCLLSPPVVSNRSIGTGRSHPRHRHRHHRRHNWFHFKRKESNFVAAICSMIVIVLLCTALAEPQWFYLRGGGCKDVRGSVVNYLGVSEFFYSGEFLHTSERLDHPRTVYMYGHKDNEVLVNCITIQIVSIMNSIISLTFFGIGLSLMSFFLDLLGPTHKMLKVIRRHGVLNILTVAFCIVINGFCYWATEDLSIFQQQTKPKTGSRIDVQFSVGFFLVTAAGAVSVVAAACNLLRQHSGSSPVRQRSCHGDLDSLLSDFEGMDIGADVLSQTRTCLPPPPPYTP</sequence>
<feature type="transmembrane region" description="Helical" evidence="2">
    <location>
        <begin position="149"/>
        <end position="178"/>
    </location>
</feature>
<evidence type="ECO:0000313" key="5">
    <source>
        <dbReference type="Proteomes" id="UP001208570"/>
    </source>
</evidence>
<feature type="compositionally biased region" description="Acidic residues" evidence="1">
    <location>
        <begin position="7"/>
        <end position="17"/>
    </location>
</feature>
<dbReference type="InterPro" id="IPR046795">
    <property type="entry name" value="TMEM127_TM"/>
</dbReference>
<evidence type="ECO:0000256" key="1">
    <source>
        <dbReference type="SAM" id="MobiDB-lite"/>
    </source>
</evidence>
<evidence type="ECO:0000259" key="3">
    <source>
        <dbReference type="Pfam" id="PF20517"/>
    </source>
</evidence>
<keyword evidence="2" id="KW-1133">Transmembrane helix</keyword>
<feature type="transmembrane region" description="Helical" evidence="2">
    <location>
        <begin position="199"/>
        <end position="220"/>
    </location>
</feature>
<reference evidence="4" key="1">
    <citation type="journal article" date="2023" name="Mol. Biol. Evol.">
        <title>Third-Generation Sequencing Reveals the Adaptive Role of the Epigenome in Three Deep-Sea Polychaetes.</title>
        <authorList>
            <person name="Perez M."/>
            <person name="Aroh O."/>
            <person name="Sun Y."/>
            <person name="Lan Y."/>
            <person name="Juniper S.K."/>
            <person name="Young C.R."/>
            <person name="Angers B."/>
            <person name="Qian P.Y."/>
        </authorList>
    </citation>
    <scope>NUCLEOTIDE SEQUENCE</scope>
    <source>
        <strain evidence="4">P08H-3</strain>
    </source>
</reference>
<feature type="region of interest" description="Disordered" evidence="1">
    <location>
        <begin position="1"/>
        <end position="29"/>
    </location>
</feature>
<comment type="caution">
    <text evidence="4">The sequence shown here is derived from an EMBL/GenBank/DDBJ whole genome shotgun (WGS) entry which is preliminary data.</text>
</comment>
<evidence type="ECO:0000256" key="2">
    <source>
        <dbReference type="SAM" id="Phobius"/>
    </source>
</evidence>